<proteinExistence type="predicted"/>
<evidence type="ECO:0000313" key="1">
    <source>
        <dbReference type="EMBL" id="EGL91082.1"/>
    </source>
</evidence>
<accession>F5VTD8</accession>
<protein>
    <submittedName>
        <fullName evidence="1">Uncharacterized protein</fullName>
    </submittedName>
</protein>
<name>F5VTD8_STROR</name>
<dbReference type="AlphaFoldDB" id="F5VTD8"/>
<reference evidence="1 2" key="1">
    <citation type="submission" date="2011-04" db="EMBL/GenBank/DDBJ databases">
        <authorList>
            <person name="Durkin A.S."/>
            <person name="Radune D."/>
            <person name="Hostetler J."/>
            <person name="Torralba M."/>
            <person name="Gillis M."/>
            <person name="Methe B."/>
            <person name="Sutton G."/>
            <person name="Nelson K.E."/>
        </authorList>
    </citation>
    <scope>NUCLEOTIDE SEQUENCE [LARGE SCALE GENOMIC DNA]</scope>
    <source>
        <strain evidence="1 2">SK255</strain>
    </source>
</reference>
<sequence>MIFTLDFTIPFNSPLYRILGSFSIAHPMKRQARAQIAPDFSFSTVS</sequence>
<gene>
    <name evidence="1" type="ORF">HMPREF9968_0991</name>
</gene>
<dbReference type="Proteomes" id="UP000003695">
    <property type="component" value="Unassembled WGS sequence"/>
</dbReference>
<comment type="caution">
    <text evidence="1">The sequence shown here is derived from an EMBL/GenBank/DDBJ whole genome shotgun (WGS) entry which is preliminary data.</text>
</comment>
<dbReference type="EMBL" id="AFNM01000017">
    <property type="protein sequence ID" value="EGL91082.1"/>
    <property type="molecule type" value="Genomic_DNA"/>
</dbReference>
<organism evidence="1 2">
    <name type="scientific">Streptococcus oralis SK255</name>
    <dbReference type="NCBI Taxonomy" id="1005704"/>
    <lineage>
        <taxon>Bacteria</taxon>
        <taxon>Bacillati</taxon>
        <taxon>Bacillota</taxon>
        <taxon>Bacilli</taxon>
        <taxon>Lactobacillales</taxon>
        <taxon>Streptococcaceae</taxon>
        <taxon>Streptococcus</taxon>
    </lineage>
</organism>
<evidence type="ECO:0000313" key="2">
    <source>
        <dbReference type="Proteomes" id="UP000003695"/>
    </source>
</evidence>